<dbReference type="InterPro" id="IPR038731">
    <property type="entry name" value="RgtA/B/C-like"/>
</dbReference>
<feature type="transmembrane region" description="Helical" evidence="9">
    <location>
        <begin position="446"/>
        <end position="466"/>
    </location>
</feature>
<dbReference type="RefSeq" id="WP_091618179.1">
    <property type="nucleotide sequence ID" value="NZ_FOEF01000007.1"/>
</dbReference>
<evidence type="ECO:0000256" key="1">
    <source>
        <dbReference type="ARBA" id="ARBA00004651"/>
    </source>
</evidence>
<dbReference type="GO" id="GO:0009103">
    <property type="term" value="P:lipopolysaccharide biosynthetic process"/>
    <property type="evidence" value="ECO:0007669"/>
    <property type="project" value="UniProtKB-ARBA"/>
</dbReference>
<comment type="subcellular location">
    <subcellularLocation>
        <location evidence="1">Cell membrane</location>
        <topology evidence="1">Multi-pass membrane protein</topology>
    </subcellularLocation>
</comment>
<dbReference type="GO" id="GO:0010041">
    <property type="term" value="P:response to iron(III) ion"/>
    <property type="evidence" value="ECO:0007669"/>
    <property type="project" value="TreeGrafter"/>
</dbReference>
<evidence type="ECO:0000256" key="3">
    <source>
        <dbReference type="ARBA" id="ARBA00022676"/>
    </source>
</evidence>
<dbReference type="STRING" id="394193.SAMN04489732_107293"/>
<evidence type="ECO:0000256" key="9">
    <source>
        <dbReference type="SAM" id="Phobius"/>
    </source>
</evidence>
<evidence type="ECO:0000256" key="4">
    <source>
        <dbReference type="ARBA" id="ARBA00022679"/>
    </source>
</evidence>
<feature type="transmembrane region" description="Helical" evidence="9">
    <location>
        <begin position="478"/>
        <end position="496"/>
    </location>
</feature>
<feature type="domain" description="Glycosyltransferase RgtA/B/C/D-like" evidence="10">
    <location>
        <begin position="76"/>
        <end position="239"/>
    </location>
</feature>
<evidence type="ECO:0000313" key="12">
    <source>
        <dbReference type="EMBL" id="SEP39532.1"/>
    </source>
</evidence>
<gene>
    <name evidence="12" type="ORF">SAMN04489732_107293</name>
</gene>
<dbReference type="InterPro" id="IPR056785">
    <property type="entry name" value="YkcA/B-like_C"/>
</dbReference>
<evidence type="ECO:0000256" key="7">
    <source>
        <dbReference type="ARBA" id="ARBA00023136"/>
    </source>
</evidence>
<keyword evidence="2" id="KW-1003">Cell membrane</keyword>
<feature type="transmembrane region" description="Helical" evidence="9">
    <location>
        <begin position="422"/>
        <end position="439"/>
    </location>
</feature>
<evidence type="ECO:0000256" key="2">
    <source>
        <dbReference type="ARBA" id="ARBA00022475"/>
    </source>
</evidence>
<proteinExistence type="predicted"/>
<dbReference type="GO" id="GO:0016763">
    <property type="term" value="F:pentosyltransferase activity"/>
    <property type="evidence" value="ECO:0007669"/>
    <property type="project" value="TreeGrafter"/>
</dbReference>
<sequence>MTATAVQPRALSTPRIGWQPLALGAIVLLSIVLYSWGIAAEGWSNTFYSAAVKSMSENATNFLFGSFDPAGVVTVDKPPMAFWPQVVSSWIFGYHGWALLLPQILEGAGAVFLLHRTVRRWAGENVALLAALILAITPVTVAIDRSVNPDAALTLLCVAAAYALTRSVESGITSRSATKWLLQAAFWVGCGFVTKMLAGWMIIPALVLAYLFGRNASWGRRLLDLLGAAVVLLVSSLWWVALTAWWPGQKPYIGGSTNGSAWDLIVGYNGLGRVFGEGGSGPGGRGASGGGFPGGGVPNGGVPAGGAPTGGFPGGGFPGAGGPGGPGGGPGGGGPGGAAFGGQSGLFRMFGESAGGQISWLLPLCLLALVVVAVLGFRAWRAKAPARHTVRAGWVLWGSWLVIIALVFSFQSGIFHPYYTTQLAPAVAALAAGGLALLWRYRESRFAWTLLPLGIALTAGWAWVVISRDTSWNGWLRYAVVIAALLAIGGLVLVRFSGALPAAGVRAVGVVGLVAVLLTPLVWSGATAFAGGGGGMGATIPMAGPGSSGFGGFGGGRAGGRDRPGATGAPGAAGSAAEAEIMEMMRGRGGNEDGSLTAEQRKILDYAVKNAHGAQIVMAVEGGSMASSGYIINSDTTVIGMGGFSGTDNAPSVDLLNSWKAAGKLGFVLESEGGRGMGGGGFGRGGASAERTTWVKQNCHAVPASAYGSTGTQTLYDCVSS</sequence>
<keyword evidence="13" id="KW-1185">Reference proteome</keyword>
<keyword evidence="7 9" id="KW-0472">Membrane</keyword>
<keyword evidence="4 12" id="KW-0808">Transferase</keyword>
<keyword evidence="6 9" id="KW-1133">Transmembrane helix</keyword>
<dbReference type="Pfam" id="PF24878">
    <property type="entry name" value="YkcB_C"/>
    <property type="match status" value="1"/>
</dbReference>
<evidence type="ECO:0000256" key="6">
    <source>
        <dbReference type="ARBA" id="ARBA00022989"/>
    </source>
</evidence>
<feature type="region of interest" description="Disordered" evidence="8">
    <location>
        <begin position="281"/>
        <end position="336"/>
    </location>
</feature>
<evidence type="ECO:0000259" key="10">
    <source>
        <dbReference type="Pfam" id="PF13231"/>
    </source>
</evidence>
<dbReference type="Proteomes" id="UP000198582">
    <property type="component" value="Unassembled WGS sequence"/>
</dbReference>
<accession>A0A1H8XI80</accession>
<dbReference type="GO" id="GO:0005886">
    <property type="term" value="C:plasma membrane"/>
    <property type="evidence" value="ECO:0007669"/>
    <property type="project" value="UniProtKB-SubCell"/>
</dbReference>
<dbReference type="OrthoDB" id="5241882at2"/>
<feature type="transmembrane region" description="Helical" evidence="9">
    <location>
        <begin position="358"/>
        <end position="380"/>
    </location>
</feature>
<feature type="transmembrane region" description="Helical" evidence="9">
    <location>
        <begin position="126"/>
        <end position="143"/>
    </location>
</feature>
<evidence type="ECO:0000256" key="8">
    <source>
        <dbReference type="SAM" id="MobiDB-lite"/>
    </source>
</evidence>
<dbReference type="EMBL" id="FOEF01000007">
    <property type="protein sequence ID" value="SEP39532.1"/>
    <property type="molecule type" value="Genomic_DNA"/>
</dbReference>
<dbReference type="InterPro" id="IPR050297">
    <property type="entry name" value="LipidA_mod_glycosyltrf_83"/>
</dbReference>
<dbReference type="Pfam" id="PF13231">
    <property type="entry name" value="PMT_2"/>
    <property type="match status" value="1"/>
</dbReference>
<name>A0A1H8XI80_9PSEU</name>
<feature type="domain" description="Putative mannosyltransferase YkcA/B-like C-terminal" evidence="11">
    <location>
        <begin position="604"/>
        <end position="698"/>
    </location>
</feature>
<feature type="transmembrane region" description="Helical" evidence="9">
    <location>
        <begin position="392"/>
        <end position="410"/>
    </location>
</feature>
<feature type="transmembrane region" description="Helical" evidence="9">
    <location>
        <begin position="503"/>
        <end position="523"/>
    </location>
</feature>
<organism evidence="12 13">
    <name type="scientific">Amycolatopsis saalfeldensis</name>
    <dbReference type="NCBI Taxonomy" id="394193"/>
    <lineage>
        <taxon>Bacteria</taxon>
        <taxon>Bacillati</taxon>
        <taxon>Actinomycetota</taxon>
        <taxon>Actinomycetes</taxon>
        <taxon>Pseudonocardiales</taxon>
        <taxon>Pseudonocardiaceae</taxon>
        <taxon>Amycolatopsis</taxon>
    </lineage>
</organism>
<evidence type="ECO:0000313" key="13">
    <source>
        <dbReference type="Proteomes" id="UP000198582"/>
    </source>
</evidence>
<dbReference type="PANTHER" id="PTHR33908:SF3">
    <property type="entry name" value="UNDECAPRENYL PHOSPHATE-ALPHA-4-AMINO-4-DEOXY-L-ARABINOSE ARABINOSYL TRANSFERASE"/>
    <property type="match status" value="1"/>
</dbReference>
<evidence type="ECO:0000256" key="5">
    <source>
        <dbReference type="ARBA" id="ARBA00022692"/>
    </source>
</evidence>
<keyword evidence="3" id="KW-0328">Glycosyltransferase</keyword>
<protein>
    <submittedName>
        <fullName evidence="12">4-amino-4-deoxy-L-arabinose transferase</fullName>
    </submittedName>
</protein>
<keyword evidence="5 9" id="KW-0812">Transmembrane</keyword>
<feature type="transmembrane region" description="Helical" evidence="9">
    <location>
        <begin position="21"/>
        <end position="39"/>
    </location>
</feature>
<reference evidence="12 13" key="1">
    <citation type="submission" date="2016-10" db="EMBL/GenBank/DDBJ databases">
        <authorList>
            <person name="de Groot N.N."/>
        </authorList>
    </citation>
    <scope>NUCLEOTIDE SEQUENCE [LARGE SCALE GENOMIC DNA]</scope>
    <source>
        <strain evidence="12 13">DSM 44993</strain>
    </source>
</reference>
<feature type="transmembrane region" description="Helical" evidence="9">
    <location>
        <begin position="184"/>
        <end position="213"/>
    </location>
</feature>
<feature type="transmembrane region" description="Helical" evidence="9">
    <location>
        <begin position="94"/>
        <end position="114"/>
    </location>
</feature>
<dbReference type="PANTHER" id="PTHR33908">
    <property type="entry name" value="MANNOSYLTRANSFERASE YKCB-RELATED"/>
    <property type="match status" value="1"/>
</dbReference>
<feature type="transmembrane region" description="Helical" evidence="9">
    <location>
        <begin position="225"/>
        <end position="246"/>
    </location>
</feature>
<dbReference type="AlphaFoldDB" id="A0A1H8XI80"/>
<evidence type="ECO:0000259" key="11">
    <source>
        <dbReference type="Pfam" id="PF24878"/>
    </source>
</evidence>